<organism evidence="1 2">
    <name type="scientific">Didymella exigua CBS 183.55</name>
    <dbReference type="NCBI Taxonomy" id="1150837"/>
    <lineage>
        <taxon>Eukaryota</taxon>
        <taxon>Fungi</taxon>
        <taxon>Dikarya</taxon>
        <taxon>Ascomycota</taxon>
        <taxon>Pezizomycotina</taxon>
        <taxon>Dothideomycetes</taxon>
        <taxon>Pleosporomycetidae</taxon>
        <taxon>Pleosporales</taxon>
        <taxon>Pleosporineae</taxon>
        <taxon>Didymellaceae</taxon>
        <taxon>Didymella</taxon>
    </lineage>
</organism>
<dbReference type="Proteomes" id="UP000800082">
    <property type="component" value="Unassembled WGS sequence"/>
</dbReference>
<dbReference type="AlphaFoldDB" id="A0A6A5S0N5"/>
<name>A0A6A5S0N5_9PLEO</name>
<sequence length="77" mass="8961">MLSKRHERVLPVRACFQRSPASHNRAPGMLAPTLELSHEPRELIFLRRSLCITLSVLSQFLNSLINRGYYQRVNSQR</sequence>
<reference evidence="1" key="1">
    <citation type="journal article" date="2020" name="Stud. Mycol.">
        <title>101 Dothideomycetes genomes: a test case for predicting lifestyles and emergence of pathogens.</title>
        <authorList>
            <person name="Haridas S."/>
            <person name="Albert R."/>
            <person name="Binder M."/>
            <person name="Bloem J."/>
            <person name="Labutti K."/>
            <person name="Salamov A."/>
            <person name="Andreopoulos B."/>
            <person name="Baker S."/>
            <person name="Barry K."/>
            <person name="Bills G."/>
            <person name="Bluhm B."/>
            <person name="Cannon C."/>
            <person name="Castanera R."/>
            <person name="Culley D."/>
            <person name="Daum C."/>
            <person name="Ezra D."/>
            <person name="Gonzalez J."/>
            <person name="Henrissat B."/>
            <person name="Kuo A."/>
            <person name="Liang C."/>
            <person name="Lipzen A."/>
            <person name="Lutzoni F."/>
            <person name="Magnuson J."/>
            <person name="Mondo S."/>
            <person name="Nolan M."/>
            <person name="Ohm R."/>
            <person name="Pangilinan J."/>
            <person name="Park H.-J."/>
            <person name="Ramirez L."/>
            <person name="Alfaro M."/>
            <person name="Sun H."/>
            <person name="Tritt A."/>
            <person name="Yoshinaga Y."/>
            <person name="Zwiers L.-H."/>
            <person name="Turgeon B."/>
            <person name="Goodwin S."/>
            <person name="Spatafora J."/>
            <person name="Crous P."/>
            <person name="Grigoriev I."/>
        </authorList>
    </citation>
    <scope>NUCLEOTIDE SEQUENCE</scope>
    <source>
        <strain evidence="1">CBS 183.55</strain>
    </source>
</reference>
<protein>
    <submittedName>
        <fullName evidence="1">Uncharacterized protein</fullName>
    </submittedName>
</protein>
<dbReference type="GeneID" id="54344907"/>
<dbReference type="EMBL" id="ML978956">
    <property type="protein sequence ID" value="KAF1934265.1"/>
    <property type="molecule type" value="Genomic_DNA"/>
</dbReference>
<evidence type="ECO:0000313" key="1">
    <source>
        <dbReference type="EMBL" id="KAF1934265.1"/>
    </source>
</evidence>
<dbReference type="RefSeq" id="XP_033454513.1">
    <property type="nucleotide sequence ID" value="XM_033587261.1"/>
</dbReference>
<accession>A0A6A5S0N5</accession>
<proteinExistence type="predicted"/>
<keyword evidence="2" id="KW-1185">Reference proteome</keyword>
<evidence type="ECO:0000313" key="2">
    <source>
        <dbReference type="Proteomes" id="UP000800082"/>
    </source>
</evidence>
<gene>
    <name evidence="1" type="ORF">M421DRAFT_117132</name>
</gene>